<dbReference type="Proteomes" id="UP001243989">
    <property type="component" value="Unassembled WGS sequence"/>
</dbReference>
<evidence type="ECO:0000313" key="2">
    <source>
        <dbReference type="Proteomes" id="UP001243989"/>
    </source>
</evidence>
<name>A0AAJ0A0R7_9PEZI</name>
<gene>
    <name evidence="1" type="ORF">BDP81DRAFT_402430</name>
</gene>
<sequence length="63" mass="7186">MAPFARCLLTCLRRHVNFVANWFQPNYQAMMDMGEAFANSRVHQVPVTDSGQTSEARANRQIT</sequence>
<evidence type="ECO:0000313" key="1">
    <source>
        <dbReference type="EMBL" id="KAK1654276.1"/>
    </source>
</evidence>
<organism evidence="1 2">
    <name type="scientific">Colletotrichum phormii</name>
    <dbReference type="NCBI Taxonomy" id="359342"/>
    <lineage>
        <taxon>Eukaryota</taxon>
        <taxon>Fungi</taxon>
        <taxon>Dikarya</taxon>
        <taxon>Ascomycota</taxon>
        <taxon>Pezizomycotina</taxon>
        <taxon>Sordariomycetes</taxon>
        <taxon>Hypocreomycetidae</taxon>
        <taxon>Glomerellales</taxon>
        <taxon>Glomerellaceae</taxon>
        <taxon>Colletotrichum</taxon>
        <taxon>Colletotrichum acutatum species complex</taxon>
    </lineage>
</organism>
<accession>A0AAJ0A0R7</accession>
<dbReference type="RefSeq" id="XP_060450320.1">
    <property type="nucleotide sequence ID" value="XM_060588843.1"/>
</dbReference>
<dbReference type="GeneID" id="85473705"/>
<dbReference type="EMBL" id="JAHMHQ010000002">
    <property type="protein sequence ID" value="KAK1654276.1"/>
    <property type="molecule type" value="Genomic_DNA"/>
</dbReference>
<comment type="caution">
    <text evidence="1">The sequence shown here is derived from an EMBL/GenBank/DDBJ whole genome shotgun (WGS) entry which is preliminary data.</text>
</comment>
<dbReference type="AlphaFoldDB" id="A0AAJ0A0R7"/>
<reference evidence="1" key="1">
    <citation type="submission" date="2021-06" db="EMBL/GenBank/DDBJ databases">
        <title>Comparative genomics, transcriptomics and evolutionary studies reveal genomic signatures of adaptation to plant cell wall in hemibiotrophic fungi.</title>
        <authorList>
            <consortium name="DOE Joint Genome Institute"/>
            <person name="Baroncelli R."/>
            <person name="Diaz J.F."/>
            <person name="Benocci T."/>
            <person name="Peng M."/>
            <person name="Battaglia E."/>
            <person name="Haridas S."/>
            <person name="Andreopoulos W."/>
            <person name="Labutti K."/>
            <person name="Pangilinan J."/>
            <person name="Floch G.L."/>
            <person name="Makela M.R."/>
            <person name="Henrissat B."/>
            <person name="Grigoriev I.V."/>
            <person name="Crouch J.A."/>
            <person name="De Vries R.P."/>
            <person name="Sukno S.A."/>
            <person name="Thon M.R."/>
        </authorList>
    </citation>
    <scope>NUCLEOTIDE SEQUENCE</scope>
    <source>
        <strain evidence="1">CBS 102054</strain>
    </source>
</reference>
<proteinExistence type="predicted"/>
<keyword evidence="2" id="KW-1185">Reference proteome</keyword>
<protein>
    <submittedName>
        <fullName evidence="1">Uncharacterized protein</fullName>
    </submittedName>
</protein>